<dbReference type="InterPro" id="IPR000160">
    <property type="entry name" value="GGDEF_dom"/>
</dbReference>
<dbReference type="Pfam" id="PF00990">
    <property type="entry name" value="GGDEF"/>
    <property type="match status" value="1"/>
</dbReference>
<feature type="domain" description="EAL" evidence="1">
    <location>
        <begin position="340"/>
        <end position="594"/>
    </location>
</feature>
<dbReference type="Gene3D" id="3.30.70.270">
    <property type="match status" value="1"/>
</dbReference>
<reference evidence="3" key="1">
    <citation type="submission" date="2019-11" db="EMBL/GenBank/DDBJ databases">
        <title>Acidithiobacillus ferrianus sp. nov.: a facultatively anaerobic and extremely acidophilic chemolithoautotroph.</title>
        <authorList>
            <person name="Norris P.R."/>
            <person name="Falagan C."/>
            <person name="Moya-Beltran A."/>
            <person name="Castro M."/>
            <person name="Quatrini R."/>
            <person name="Johnson D.B."/>
        </authorList>
    </citation>
    <scope>NUCLEOTIDE SEQUENCE [LARGE SCALE GENOMIC DNA]</scope>
    <source>
        <strain evidence="3">MG</strain>
    </source>
</reference>
<proteinExistence type="predicted"/>
<dbReference type="Gene3D" id="3.30.450.40">
    <property type="match status" value="1"/>
</dbReference>
<gene>
    <name evidence="3" type="ORF">GL267_02595</name>
</gene>
<dbReference type="Gene3D" id="3.20.20.450">
    <property type="entry name" value="EAL domain"/>
    <property type="match status" value="1"/>
</dbReference>
<evidence type="ECO:0000259" key="2">
    <source>
        <dbReference type="PROSITE" id="PS50887"/>
    </source>
</evidence>
<protein>
    <submittedName>
        <fullName evidence="3">EAL domain-containing protein</fullName>
    </submittedName>
</protein>
<dbReference type="Pfam" id="PF00563">
    <property type="entry name" value="EAL"/>
    <property type="match status" value="1"/>
</dbReference>
<dbReference type="EMBL" id="WNJL01000011">
    <property type="protein sequence ID" value="NDU41571.1"/>
    <property type="molecule type" value="Genomic_DNA"/>
</dbReference>
<dbReference type="RefSeq" id="WP_163096222.1">
    <property type="nucleotide sequence ID" value="NZ_CP127523.1"/>
</dbReference>
<accession>A0A845U6W8</accession>
<comment type="caution">
    <text evidence="3">The sequence shown here is derived from an EMBL/GenBank/DDBJ whole genome shotgun (WGS) entry which is preliminary data.</text>
</comment>
<dbReference type="InterPro" id="IPR029016">
    <property type="entry name" value="GAF-like_dom_sf"/>
</dbReference>
<organism evidence="3">
    <name type="scientific">Acidithiobacillus ferrianus</name>
    <dbReference type="NCBI Taxonomy" id="2678518"/>
    <lineage>
        <taxon>Bacteria</taxon>
        <taxon>Pseudomonadati</taxon>
        <taxon>Pseudomonadota</taxon>
        <taxon>Acidithiobacillia</taxon>
        <taxon>Acidithiobacillales</taxon>
        <taxon>Acidithiobacillaceae</taxon>
        <taxon>Acidithiobacillus</taxon>
    </lineage>
</organism>
<feature type="domain" description="GGDEF" evidence="2">
    <location>
        <begin position="198"/>
        <end position="331"/>
    </location>
</feature>
<evidence type="ECO:0000313" key="3">
    <source>
        <dbReference type="EMBL" id="NDU41571.1"/>
    </source>
</evidence>
<dbReference type="InterPro" id="IPR052155">
    <property type="entry name" value="Biofilm_reg_signaling"/>
</dbReference>
<dbReference type="InterPro" id="IPR003018">
    <property type="entry name" value="GAF"/>
</dbReference>
<name>A0A845U6W8_9PROT</name>
<dbReference type="CDD" id="cd01949">
    <property type="entry name" value="GGDEF"/>
    <property type="match status" value="1"/>
</dbReference>
<dbReference type="SMART" id="SM00052">
    <property type="entry name" value="EAL"/>
    <property type="match status" value="1"/>
</dbReference>
<dbReference type="SMART" id="SM00267">
    <property type="entry name" value="GGDEF"/>
    <property type="match status" value="1"/>
</dbReference>
<dbReference type="NCBIfam" id="TIGR00254">
    <property type="entry name" value="GGDEF"/>
    <property type="match status" value="1"/>
</dbReference>
<dbReference type="CDD" id="cd01948">
    <property type="entry name" value="EAL"/>
    <property type="match status" value="1"/>
</dbReference>
<dbReference type="PANTHER" id="PTHR44757">
    <property type="entry name" value="DIGUANYLATE CYCLASE DGCP"/>
    <property type="match status" value="1"/>
</dbReference>
<dbReference type="SUPFAM" id="SSF55073">
    <property type="entry name" value="Nucleotide cyclase"/>
    <property type="match status" value="1"/>
</dbReference>
<dbReference type="Pfam" id="PF01590">
    <property type="entry name" value="GAF"/>
    <property type="match status" value="1"/>
</dbReference>
<dbReference type="PROSITE" id="PS50887">
    <property type="entry name" value="GGDEF"/>
    <property type="match status" value="1"/>
</dbReference>
<dbReference type="PROSITE" id="PS50883">
    <property type="entry name" value="EAL"/>
    <property type="match status" value="1"/>
</dbReference>
<dbReference type="PANTHER" id="PTHR44757:SF2">
    <property type="entry name" value="BIOFILM ARCHITECTURE MAINTENANCE PROTEIN MBAA"/>
    <property type="match status" value="1"/>
</dbReference>
<evidence type="ECO:0000259" key="1">
    <source>
        <dbReference type="PROSITE" id="PS50883"/>
    </source>
</evidence>
<dbReference type="AlphaFoldDB" id="A0A845U6W8"/>
<dbReference type="InterPro" id="IPR035919">
    <property type="entry name" value="EAL_sf"/>
</dbReference>
<dbReference type="InterPro" id="IPR001633">
    <property type="entry name" value="EAL_dom"/>
</dbReference>
<dbReference type="SUPFAM" id="SSF141868">
    <property type="entry name" value="EAL domain-like"/>
    <property type="match status" value="1"/>
</dbReference>
<dbReference type="SUPFAM" id="SSF55781">
    <property type="entry name" value="GAF domain-like"/>
    <property type="match status" value="1"/>
</dbReference>
<dbReference type="InterPro" id="IPR043128">
    <property type="entry name" value="Rev_trsase/Diguanyl_cyclase"/>
</dbReference>
<dbReference type="InterPro" id="IPR029787">
    <property type="entry name" value="Nucleotide_cyclase"/>
</dbReference>
<sequence>MMSTSVLNRLQNLVRIYEFDAFFEETAALAAEVLGADGAAFIVHEEESLRYLFFHGLPESYAQLSRHVFPDDQGNSGRALRDDRAYYISDYPRNADAMPEYVATGLLGSLAIPVHGPEGCTGILAVSWFHPAPEEIHDHNQRIVQLLADMLGAAWYRMGIETHLERIATRDALTGVPNRYQLKERLEVACARARRSERILAVILLDIDGFKEVNDTLGHAAGDRLLCEIVGRLRDVLRCSDTIVRLAGDEFVLLAENLRSLYDLEDVLRRVLLALNIRIGINDQRISVTASAGVTTYPLDDSDSSELMHHADQAVYRAKAAGGNCWRYYDQQEDKRLRAAQRLQGELDRALKKQELLLYWQPIISMETGRCVGAEALIRWQHPERGLLQPDSFLNIAEDSPIMHSIGQWVIRSACRQGEAWIKQGLDLDIQINLAARQVENHRLCDDLRRTLTECPALPPEHVCLELVERIALRDITKTSRLIADCQSLGVRFALDDFGTGPAALQYLLELGCNQIKIDHGFVIPMVHSGRHQQMIRAMIQMAHALGVSVTAEGIENAEIARLLRGMQANHGQGYGIARPMPASDFMAYLRGPQAGDCAIFNP</sequence>